<dbReference type="PANTHER" id="PTHR23024:SF24">
    <property type="entry name" value="ALPHA_BETA HYDROLASE FOLD-3 DOMAIN-CONTAINING PROTEIN"/>
    <property type="match status" value="1"/>
</dbReference>
<sequence>MVLAPLTPLRPPLTRLCTLDSQYAVKDHITQVQDGEIGIHAISPAPVGTENPGFPVLVWFHGGVRKSGWISSSLELDDFQLRILSVELRPTILNVNYRLAPEHPFPAGLEDCYVALKWTILNGKDIGATLAKGFIVGGKSAGGNLAAVVAHRARTDPFPKNMPMSRTFTGSHQSHEDPYANQLLSYEQNSNAWILGKAAILHIIPCNSTELVMRADSLRGNPHDPDLSPLLADHKDLCPVYIKICGLDPLRDEGLL</sequence>
<dbReference type="Proteomes" id="UP001215598">
    <property type="component" value="Unassembled WGS sequence"/>
</dbReference>
<proteinExistence type="predicted"/>
<dbReference type="InterPro" id="IPR050466">
    <property type="entry name" value="Carboxylest/Gibb_receptor"/>
</dbReference>
<dbReference type="SUPFAM" id="SSF53474">
    <property type="entry name" value="alpha/beta-Hydrolases"/>
    <property type="match status" value="1"/>
</dbReference>
<dbReference type="GO" id="GO:0016787">
    <property type="term" value="F:hydrolase activity"/>
    <property type="evidence" value="ECO:0007669"/>
    <property type="project" value="UniProtKB-KW"/>
</dbReference>
<reference evidence="2" key="1">
    <citation type="submission" date="2023-03" db="EMBL/GenBank/DDBJ databases">
        <title>Massive genome expansion in bonnet fungi (Mycena s.s.) driven by repeated elements and novel gene families across ecological guilds.</title>
        <authorList>
            <consortium name="Lawrence Berkeley National Laboratory"/>
            <person name="Harder C.B."/>
            <person name="Miyauchi S."/>
            <person name="Viragh M."/>
            <person name="Kuo A."/>
            <person name="Thoen E."/>
            <person name="Andreopoulos B."/>
            <person name="Lu D."/>
            <person name="Skrede I."/>
            <person name="Drula E."/>
            <person name="Henrissat B."/>
            <person name="Morin E."/>
            <person name="Kohler A."/>
            <person name="Barry K."/>
            <person name="LaButti K."/>
            <person name="Morin E."/>
            <person name="Salamov A."/>
            <person name="Lipzen A."/>
            <person name="Mereny Z."/>
            <person name="Hegedus B."/>
            <person name="Baldrian P."/>
            <person name="Stursova M."/>
            <person name="Weitz H."/>
            <person name="Taylor A."/>
            <person name="Grigoriev I.V."/>
            <person name="Nagy L.G."/>
            <person name="Martin F."/>
            <person name="Kauserud H."/>
        </authorList>
    </citation>
    <scope>NUCLEOTIDE SEQUENCE</scope>
    <source>
        <strain evidence="2">CBHHK182m</strain>
    </source>
</reference>
<organism evidence="2 3">
    <name type="scientific">Mycena metata</name>
    <dbReference type="NCBI Taxonomy" id="1033252"/>
    <lineage>
        <taxon>Eukaryota</taxon>
        <taxon>Fungi</taxon>
        <taxon>Dikarya</taxon>
        <taxon>Basidiomycota</taxon>
        <taxon>Agaricomycotina</taxon>
        <taxon>Agaricomycetes</taxon>
        <taxon>Agaricomycetidae</taxon>
        <taxon>Agaricales</taxon>
        <taxon>Marasmiineae</taxon>
        <taxon>Mycenaceae</taxon>
        <taxon>Mycena</taxon>
    </lineage>
</organism>
<dbReference type="InterPro" id="IPR013094">
    <property type="entry name" value="AB_hydrolase_3"/>
</dbReference>
<feature type="domain" description="Alpha/beta hydrolase fold-3" evidence="1">
    <location>
        <begin position="57"/>
        <end position="254"/>
    </location>
</feature>
<protein>
    <submittedName>
        <fullName evidence="2">Alpha/Beta hydrolase protein</fullName>
    </submittedName>
</protein>
<dbReference type="Pfam" id="PF07859">
    <property type="entry name" value="Abhydrolase_3"/>
    <property type="match status" value="1"/>
</dbReference>
<evidence type="ECO:0000313" key="3">
    <source>
        <dbReference type="Proteomes" id="UP001215598"/>
    </source>
</evidence>
<comment type="caution">
    <text evidence="2">The sequence shown here is derived from an EMBL/GenBank/DDBJ whole genome shotgun (WGS) entry which is preliminary data.</text>
</comment>
<dbReference type="Gene3D" id="3.40.50.1820">
    <property type="entry name" value="alpha/beta hydrolase"/>
    <property type="match status" value="1"/>
</dbReference>
<dbReference type="AlphaFoldDB" id="A0AAD7K1F0"/>
<gene>
    <name evidence="2" type="ORF">B0H16DRAFT_1302631</name>
</gene>
<keyword evidence="3" id="KW-1185">Reference proteome</keyword>
<dbReference type="InterPro" id="IPR029058">
    <property type="entry name" value="AB_hydrolase_fold"/>
</dbReference>
<evidence type="ECO:0000259" key="1">
    <source>
        <dbReference type="Pfam" id="PF07859"/>
    </source>
</evidence>
<dbReference type="PANTHER" id="PTHR23024">
    <property type="entry name" value="ARYLACETAMIDE DEACETYLASE"/>
    <property type="match status" value="1"/>
</dbReference>
<accession>A0AAD7K1F0</accession>
<dbReference type="EMBL" id="JARKIB010000009">
    <property type="protein sequence ID" value="KAJ7776288.1"/>
    <property type="molecule type" value="Genomic_DNA"/>
</dbReference>
<evidence type="ECO:0000313" key="2">
    <source>
        <dbReference type="EMBL" id="KAJ7776288.1"/>
    </source>
</evidence>
<keyword evidence="2" id="KW-0378">Hydrolase</keyword>
<name>A0AAD7K1F0_9AGAR</name>